<dbReference type="Proteomes" id="UP000576082">
    <property type="component" value="Unassembled WGS sequence"/>
</dbReference>
<feature type="chain" id="PRO_5031357922" description="Lipoprotein" evidence="1">
    <location>
        <begin position="21"/>
        <end position="212"/>
    </location>
</feature>
<evidence type="ECO:0000313" key="2">
    <source>
        <dbReference type="EMBL" id="NME72427.1"/>
    </source>
</evidence>
<organism evidence="2 3">
    <name type="scientific">Flammeovirga aprica JL-4</name>
    <dbReference type="NCBI Taxonomy" id="694437"/>
    <lineage>
        <taxon>Bacteria</taxon>
        <taxon>Pseudomonadati</taxon>
        <taxon>Bacteroidota</taxon>
        <taxon>Cytophagia</taxon>
        <taxon>Cytophagales</taxon>
        <taxon>Flammeovirgaceae</taxon>
        <taxon>Flammeovirga</taxon>
    </lineage>
</organism>
<evidence type="ECO:0000256" key="1">
    <source>
        <dbReference type="SAM" id="SignalP"/>
    </source>
</evidence>
<feature type="signal peptide" evidence="1">
    <location>
        <begin position="1"/>
        <end position="20"/>
    </location>
</feature>
<name>A0A7X9S1G9_9BACT</name>
<dbReference type="AlphaFoldDB" id="A0A7X9S1G9"/>
<keyword evidence="3" id="KW-1185">Reference proteome</keyword>
<reference evidence="2 3" key="1">
    <citation type="submission" date="2020-04" db="EMBL/GenBank/DDBJ databases">
        <title>Flammeovirga sp. SR4, a novel species isolated from seawater.</title>
        <authorList>
            <person name="Wang X."/>
        </authorList>
    </citation>
    <scope>NUCLEOTIDE SEQUENCE [LARGE SCALE GENOMIC DNA]</scope>
    <source>
        <strain evidence="2 3">ATCC 23126</strain>
    </source>
</reference>
<accession>A0A7X9S1G9</accession>
<dbReference type="EMBL" id="JABANE010000160">
    <property type="protein sequence ID" value="NME72427.1"/>
    <property type="molecule type" value="Genomic_DNA"/>
</dbReference>
<keyword evidence="1" id="KW-0732">Signal</keyword>
<comment type="caution">
    <text evidence="2">The sequence shown here is derived from an EMBL/GenBank/DDBJ whole genome shotgun (WGS) entry which is preliminary data.</text>
</comment>
<proteinExistence type="predicted"/>
<dbReference type="RefSeq" id="WP_169660619.1">
    <property type="nucleotide sequence ID" value="NZ_JABANE010000160.1"/>
</dbReference>
<dbReference type="PROSITE" id="PS51257">
    <property type="entry name" value="PROKAR_LIPOPROTEIN"/>
    <property type="match status" value="1"/>
</dbReference>
<gene>
    <name evidence="2" type="ORF">HHU12_30985</name>
</gene>
<evidence type="ECO:0000313" key="3">
    <source>
        <dbReference type="Proteomes" id="UP000576082"/>
    </source>
</evidence>
<sequence>MKLNPIILYVLLLFSCNNKAQIEFGKRYTEKLLQVNIDTLGNYQNWHNTVDSMLCNNDYSQIQLLICDQEVNYKINLNNHCSDDVVCFTSRNFLTIQNDSIYKYNIGAYSFDSLCDLILRDYPNNGLNPRLSEAPHKFVLSFIQPNLLDHKTVKERLVRVLEAFKRTELGNENLKLSLGLDLNENFDFDKIQYEDSIYREMEMLLEEQDFTL</sequence>
<evidence type="ECO:0008006" key="4">
    <source>
        <dbReference type="Google" id="ProtNLM"/>
    </source>
</evidence>
<protein>
    <recommendedName>
        <fullName evidence="4">Lipoprotein</fullName>
    </recommendedName>
</protein>